<reference evidence="3" key="9">
    <citation type="journal article" date="1990" name="Virology">
        <title>Tumorigenic poxviruses: characterization of the expression of an epidermal growth factor related gene in Shope fibroma virus.</title>
        <authorList>
            <person name="Chang W."/>
            <person name="Macaulay C."/>
            <person name="Hu S.L."/>
            <person name="Tam J.P."/>
            <person name="McFadden G."/>
        </authorList>
    </citation>
    <scope>NUCLEOTIDE SEQUENCE [LARGE SCALE GENOMIC DNA]</scope>
    <source>
        <strain evidence="3">Kasza</strain>
    </source>
</reference>
<sequence>MEHRGVIITVLENLTDYQFKMFLYLVTEDLRINPVEKEKIDRIDLAYKISELYPGHSYIEFMKQVTGYIPNKVYVDSLLKNAEENTQDLFNTPKKQRNRGRIVKVLF</sequence>
<dbReference type="SUPFAM" id="SSF47986">
    <property type="entry name" value="DEATH domain"/>
    <property type="match status" value="1"/>
</dbReference>
<keyword evidence="3" id="KW-1185">Reference proteome</keyword>
<reference evidence="3" key="22">
    <citation type="journal article" date="1999" name="J. Virol.">
        <title>Myxoma virus encodes an alpha2,3-sialyltransferase that enhances virulence.</title>
        <authorList>
            <person name="Jackson R.J."/>
            <person name="Hall D.F."/>
            <person name="Kerr P.J."/>
        </authorList>
    </citation>
    <scope>NUCLEOTIDE SEQUENCE [LARGE SCALE GENOMIC DNA]</scope>
    <source>
        <strain evidence="3">Kasza</strain>
    </source>
</reference>
<dbReference type="KEGG" id="vg:1487006"/>
<reference evidence="2 3" key="12">
    <citation type="journal article" date="1991" name="Virology">
        <title>Sequence and analysis of a portion of the genomes of Shope fibroma virus and malignant rabbit fibroma virus that is important for viral replication in lymphocytes.</title>
        <authorList>
            <person name="Strayer D.S."/>
            <person name="Jerng H.H."/>
            <person name="O'Connor K."/>
        </authorList>
    </citation>
    <scope>NUCLEOTIDE SEQUENCE [LARGE SCALE GENOMIC DNA]</scope>
    <source>
        <strain evidence="2 3">Kasza</strain>
    </source>
</reference>
<evidence type="ECO:0000313" key="2">
    <source>
        <dbReference type="EMBL" id="AAF18045.1"/>
    </source>
</evidence>
<proteinExistence type="predicted"/>
<reference evidence="3" key="3">
    <citation type="journal article" date="1986" name="Mol. Cell. Biol.">
        <title>DNA sequence homology between the terminal inverted repeats of Shope fibroma virus and an endogenous cellular plasmid species.</title>
        <authorList>
            <person name="Upton C."/>
            <person name="McFadden G."/>
        </authorList>
    </citation>
    <scope>NUCLEOTIDE SEQUENCE [LARGE SCALE GENOMIC DNA]</scope>
    <source>
        <strain evidence="3">Kasza</strain>
    </source>
</reference>
<reference evidence="3" key="2">
    <citation type="journal article" date="1986" name="J. Virol.">
        <title>Identification and nucleotide sequence of the thymidine kinase gene of Shope fibroma virus.</title>
        <authorList>
            <person name="Upton C."/>
            <person name="McFadden G."/>
        </authorList>
    </citation>
    <scope>NUCLEOTIDE SEQUENCE [LARGE SCALE GENOMIC DNA]</scope>
    <source>
        <strain evidence="3">Kasza</strain>
    </source>
</reference>
<dbReference type="EMBL" id="AF170722">
    <property type="protein sequence ID" value="AAF18045.1"/>
    <property type="molecule type" value="Genomic_DNA"/>
</dbReference>
<reference evidence="3" key="20">
    <citation type="journal article" date="1997" name="Virology">
        <title>The T1/35kDa family of poxvirus-secreted proteins bind chemokines and modulate leukocyte influx into virus-infected tissues.</title>
        <authorList>
            <person name="Graham K.A."/>
            <person name="Lalani A.S."/>
            <person name="Macen J.L."/>
            <person name="Ness T.L."/>
            <person name="Barry M."/>
            <person name="Liu L.Y."/>
            <person name="Lucas A."/>
            <person name="Clark-Lewis I."/>
            <person name="Moyer R.W."/>
            <person name="McFadden G."/>
        </authorList>
    </citation>
    <scope>NUCLEOTIDE SEQUENCE [LARGE SCALE GENOMIC DNA]</scope>
    <source>
        <strain evidence="3">Kasza</strain>
    </source>
</reference>
<evidence type="ECO:0000259" key="1">
    <source>
        <dbReference type="PROSITE" id="PS50824"/>
    </source>
</evidence>
<reference evidence="3" key="15">
    <citation type="journal article" date="1993" name="Proc. Natl. Acad. Sci. U.S.A.">
        <title>Identification of a poxvirus gene encoding a uracil-DNA glycosylase.</title>
        <authorList>
            <person name="Upton C."/>
            <person name="Stuart D.T."/>
            <person name="McFadden G."/>
        </authorList>
    </citation>
    <scope>NUCLEOTIDE SEQUENCE [LARGE SCALE GENOMIC DNA]</scope>
    <source>
        <strain evidence="3">Kasza</strain>
    </source>
</reference>
<gene>
    <name evidence="2" type="primary">s013L</name>
</gene>
<dbReference type="Proteomes" id="UP000000868">
    <property type="component" value="Segment"/>
</dbReference>
<feature type="domain" description="Pyrin" evidence="1">
    <location>
        <begin position="1"/>
        <end position="85"/>
    </location>
</feature>
<reference evidence="3" key="5">
    <citation type="journal article" date="1987" name="Virology">
        <title>Tumorigenic poxviruses: genomic organization and DNA sequence of the telomeric region of the Shope fibroma virus genome.</title>
        <authorList>
            <person name="Upton C."/>
            <person name="DeLange A.M."/>
            <person name="McFadden G."/>
        </authorList>
    </citation>
    <scope>NUCLEOTIDE SEQUENCE [LARGE SCALE GENOMIC DNA]</scope>
    <source>
        <strain evidence="3">Kasza</strain>
    </source>
</reference>
<name>Q9Q957_RFVKA</name>
<reference evidence="3" key="21">
    <citation type="journal article" date="1999" name="J. Mol. Biol.">
        <title>Shope fibroma virus DNA topoisomerase catalyses holliday junction resolution and hairpin formation in vitro.</title>
        <authorList>
            <person name="Palaniyar N."/>
            <person name="Gerasimopoulos E."/>
            <person name="Evans D.H."/>
        </authorList>
    </citation>
    <scope>NUCLEOTIDE SEQUENCE [LARGE SCALE GENOMIC DNA]</scope>
    <source>
        <strain evidence="3">Kasza</strain>
    </source>
</reference>
<reference evidence="3" key="17">
    <citation type="journal article" date="1994" name="Virology">
        <title>Characterization of the Shope fibroma virus DNA ligase gene.</title>
        <authorList>
            <person name="Parks R.J."/>
            <person name="Lichty B.D."/>
            <person name="Karakis C."/>
            <person name="Evans D.H."/>
        </authorList>
    </citation>
    <scope>NUCLEOTIDE SEQUENCE [LARGE SCALE GENOMIC DNA]</scope>
    <source>
        <strain evidence="3">Kasza</strain>
    </source>
</reference>
<dbReference type="Gene3D" id="1.10.533.10">
    <property type="entry name" value="Death Domain, Fas"/>
    <property type="match status" value="1"/>
</dbReference>
<dbReference type="InterPro" id="IPR011029">
    <property type="entry name" value="DEATH-like_dom_sf"/>
</dbReference>
<reference evidence="3" key="7">
    <citation type="journal article" date="1990" name="Virology">
        <title>Identification and DNA sequence of the Shope fibroma virus DNA topoisomerase gene.</title>
        <authorList>
            <person name="Upton C."/>
            <person name="Opgenorth A."/>
            <person name="Traktman P."/>
            <person name="McFadden G."/>
        </authorList>
    </citation>
    <scope>NUCLEOTIDE SEQUENCE [LARGE SCALE GENOMIC DNA]</scope>
    <source>
        <strain evidence="3">Kasza</strain>
    </source>
</reference>
<reference evidence="2 3" key="1">
    <citation type="journal article" date="1984" name="J. Virol.">
        <title>Tumorigenic poxviruses: construction of the composite physical map of the Shope fibroma virus genome.</title>
        <authorList>
            <person name="Delange A.M."/>
            <person name="Macaulay C."/>
            <person name="Block W."/>
            <person name="Mueller T."/>
            <person name="McFadden G."/>
        </authorList>
    </citation>
    <scope>NUCLEOTIDE SEQUENCE [LARGE SCALE GENOMIC DNA]</scope>
    <source>
        <strain evidence="2 3">Kasza</strain>
    </source>
</reference>
<reference evidence="3" key="19">
    <citation type="journal article" date="1995" name="Virology">
        <title>Species specificity of ectromelia virus and vaccinia virus interferon-gamma binding proteins.</title>
        <authorList>
            <person name="Mossman K."/>
            <person name="Upton C."/>
            <person name="Buller R.M."/>
            <person name="McFadden G."/>
        </authorList>
    </citation>
    <scope>NUCLEOTIDE SEQUENCE [LARGE SCALE GENOMIC DNA]</scope>
    <source>
        <strain evidence="3">Kasza</strain>
    </source>
</reference>
<reference evidence="3" key="11">
    <citation type="journal article" date="1991" name="Virology">
        <title>Identification and DNA sequence of the large subunit of the capping enzyme from Shope fibroma virus.</title>
        <authorList>
            <person name="Upton C."/>
            <person name="Stuart D."/>
            <person name="McFadden G."/>
        </authorList>
    </citation>
    <scope>NUCLEOTIDE SEQUENCE [LARGE SCALE GENOMIC DNA]</scope>
    <source>
        <strain evidence="3">Kasza</strain>
    </source>
</reference>
<dbReference type="RefSeq" id="NP_051902.1">
    <property type="nucleotide sequence ID" value="NC_001266.1"/>
</dbReference>
<dbReference type="Pfam" id="PF02758">
    <property type="entry name" value="PYRIN"/>
    <property type="match status" value="1"/>
</dbReference>
<dbReference type="PROSITE" id="PS50824">
    <property type="entry name" value="DAPIN"/>
    <property type="match status" value="1"/>
</dbReference>
<reference evidence="3" key="13">
    <citation type="journal article" date="1992" name="J. Gen. Virol.">
        <title>Nucleotide sequence analysis of a unique near-terminal region of the tumorigenic poxvirus, Shope fibroma virus.</title>
        <authorList>
            <person name="Massung R.F."/>
            <person name="McFadden G."/>
            <person name="Moyer R.W."/>
        </authorList>
    </citation>
    <scope>NUCLEOTIDE SEQUENCE [LARGE SCALE GENOMIC DNA]</scope>
    <source>
        <strain evidence="3">Kasza</strain>
    </source>
</reference>
<dbReference type="InterPro" id="IPR004020">
    <property type="entry name" value="DAPIN"/>
</dbReference>
<reference evidence="2 3" key="23">
    <citation type="journal article" date="1999" name="Virology">
        <title>The complete genome sequence of shope (Rabbit) fibroma virus.</title>
        <authorList>
            <person name="Willer D.O."/>
            <person name="McFadden G."/>
            <person name="Evans D.H."/>
        </authorList>
    </citation>
    <scope>NUCLEOTIDE SEQUENCE [LARGE SCALE GENOMIC DNA]</scope>
    <source>
        <strain evidence="2 3">Kasza</strain>
    </source>
</reference>
<reference evidence="3" key="14">
    <citation type="journal article" date="1992" name="Virus Res.">
        <title>Sequence and analysis of the BamHI 'D' fragment of Shope fibroma virus: comparison with similar regions of related poxviruses.</title>
        <authorList>
            <person name="Strayer D.S."/>
            <person name="Jerng H.H."/>
        </authorList>
    </citation>
    <scope>NUCLEOTIDE SEQUENCE [LARGE SCALE GENOMIC DNA]</scope>
    <source>
        <strain evidence="3">Kasza</strain>
    </source>
</reference>
<reference evidence="3" key="6">
    <citation type="journal article" date="1988" name="Virology">
        <title>Tumorigenic poxviruses: fine analysis of the recombination junctions in malignant rabbit fibroma virus, a recombinant between Shope fibroma virus and myxoma virus.</title>
        <authorList>
            <person name="Upton C."/>
            <person name="Macen J.L."/>
            <person name="Maranchuk R.A."/>
            <person name="DeLange A.M."/>
            <person name="McFadden G."/>
        </authorList>
    </citation>
    <scope>NUCLEOTIDE SEQUENCE [LARGE SCALE GENOMIC DNA]</scope>
    <source>
        <strain evidence="3">Kasza</strain>
    </source>
</reference>
<accession>Q9Q957</accession>
<protein>
    <submittedName>
        <fullName evidence="2">Gp013L</fullName>
    </submittedName>
</protein>
<reference evidence="3" key="4">
    <citation type="journal article" date="1986" name="Virology">
        <title>Tumorigenic poxviruses: analysis of viral DNA sequences implicated in the tumorigenicity of Shope fibroma virus and malignant rabbit virus.</title>
        <authorList>
            <person name="Upton C."/>
            <person name="McFadden G."/>
        </authorList>
    </citation>
    <scope>NUCLEOTIDE SEQUENCE [LARGE SCALE GENOMIC DNA]</scope>
    <source>
        <strain evidence="3">Kasza</strain>
    </source>
</reference>
<reference evidence="3" key="10">
    <citation type="journal article" date="1991" name="Biochem. Biophys. Res. Commun.">
        <title>T2 open reading frame from the Shope fibroma virus encodes a soluble form of the TNF receptor.</title>
        <authorList>
            <person name="Smith C.A."/>
            <person name="Davis T."/>
            <person name="Wignall J.M."/>
            <person name="Din W.S."/>
            <person name="Farrah T."/>
            <person name="Upton C."/>
            <person name="McFadden G."/>
            <person name="Goodwin R.G."/>
        </authorList>
    </citation>
    <scope>NUCLEOTIDE SEQUENCE [LARGE SCALE GENOMIC DNA]</scope>
    <source>
        <strain evidence="3">Kasza</strain>
    </source>
</reference>
<organismHost>
    <name type="scientific">Oryctolagus cuniculus</name>
    <name type="common">Rabbit</name>
    <dbReference type="NCBI Taxonomy" id="9986"/>
</organismHost>
<reference evidence="2 3" key="8">
    <citation type="journal article" date="1990" name="Virology">
        <title>The complete DNA sequence of vaccinia virus.</title>
        <authorList>
            <person name="Goebel S.J."/>
            <person name="Johnson G.P."/>
            <person name="Perkus M.E."/>
            <person name="Davis S.W."/>
            <person name="Winslow J.P."/>
            <person name="Paoletti E."/>
        </authorList>
    </citation>
    <scope>NUCLEOTIDE SEQUENCE [LARGE SCALE GENOMIC DNA]</scope>
    <source>
        <strain evidence="2 3">Kasza</strain>
    </source>
</reference>
<organism evidence="3">
    <name type="scientific">Rabbit fibroma virus (strain Kasza)</name>
    <name type="common">RFV</name>
    <name type="synonym">Shope fibroma virus (strain Kasza)</name>
    <dbReference type="NCBI Taxonomy" id="10272"/>
    <lineage>
        <taxon>Viruses</taxon>
        <taxon>Varidnaviria</taxon>
        <taxon>Bamfordvirae</taxon>
        <taxon>Nucleocytoviricota</taxon>
        <taxon>Pokkesviricetes</taxon>
        <taxon>Chitovirales</taxon>
        <taxon>Poxviridae</taxon>
        <taxon>Chordopoxvirinae</taxon>
        <taxon>Leporipoxvirus</taxon>
        <taxon>Leporipoxvirus shope</taxon>
        <taxon>Rabbit fibroma virus</taxon>
    </lineage>
</organism>
<evidence type="ECO:0000313" key="3">
    <source>
        <dbReference type="Proteomes" id="UP000000868"/>
    </source>
</evidence>
<reference evidence="3" key="18">
    <citation type="journal article" date="1995" name="Virology">
        <title>Myxoma virus and Shope fibroma virus encode dual-specificity tyrosine/serine phosphatases which are essential for virus viability.</title>
        <authorList>
            <person name="Mossman K."/>
            <person name="Ostergaard H."/>
            <person name="Upton C."/>
            <person name="McFadden G."/>
        </authorList>
    </citation>
    <scope>NUCLEOTIDE SEQUENCE [LARGE SCALE GENOMIC DNA]</scope>
    <source>
        <strain evidence="3">Kasza</strain>
    </source>
</reference>
<reference evidence="3" key="16">
    <citation type="journal article" date="1994" name="J. Virol.">
        <title>A poxvirus protein with a RING finger motif binds zinc and localizes in virus factories.</title>
        <authorList>
            <person name="Upton C."/>
            <person name="Schiff L."/>
            <person name="Rice S.A."/>
            <person name="Dowdeswell T."/>
            <person name="Yang X."/>
            <person name="McFadden G."/>
        </authorList>
    </citation>
    <scope>NUCLEOTIDE SEQUENCE [LARGE SCALE GENOMIC DNA]</scope>
    <source>
        <strain evidence="3">Kasza</strain>
    </source>
</reference>